<dbReference type="InterPro" id="IPR000843">
    <property type="entry name" value="HTH_LacI"/>
</dbReference>
<gene>
    <name evidence="5" type="ORF">G6N77_13640</name>
</gene>
<dbReference type="CDD" id="cd01392">
    <property type="entry name" value="HTH_LacI"/>
    <property type="match status" value="1"/>
</dbReference>
<evidence type="ECO:0000256" key="2">
    <source>
        <dbReference type="ARBA" id="ARBA00023125"/>
    </source>
</evidence>
<reference evidence="5 6" key="1">
    <citation type="submission" date="2020-02" db="EMBL/GenBank/DDBJ databases">
        <title>Genome sequence of the type strain DSM 27180 of Arthrobacter silviterrae.</title>
        <authorList>
            <person name="Gao J."/>
            <person name="Sun J."/>
        </authorList>
    </citation>
    <scope>NUCLEOTIDE SEQUENCE [LARGE SCALE GENOMIC DNA]</scope>
    <source>
        <strain evidence="5 6">DSM 27180</strain>
    </source>
</reference>
<evidence type="ECO:0000256" key="3">
    <source>
        <dbReference type="ARBA" id="ARBA00023163"/>
    </source>
</evidence>
<dbReference type="InterPro" id="IPR010982">
    <property type="entry name" value="Lambda_DNA-bd_dom_sf"/>
</dbReference>
<keyword evidence="2 5" id="KW-0238">DNA-binding</keyword>
<name>A0ABX0DC40_9MICC</name>
<dbReference type="Pfam" id="PF00356">
    <property type="entry name" value="LacI"/>
    <property type="match status" value="1"/>
</dbReference>
<dbReference type="Gene3D" id="3.40.50.2300">
    <property type="match status" value="2"/>
</dbReference>
<evidence type="ECO:0000313" key="5">
    <source>
        <dbReference type="EMBL" id="NGN84494.1"/>
    </source>
</evidence>
<proteinExistence type="predicted"/>
<evidence type="ECO:0000256" key="1">
    <source>
        <dbReference type="ARBA" id="ARBA00023015"/>
    </source>
</evidence>
<dbReference type="InterPro" id="IPR028082">
    <property type="entry name" value="Peripla_BP_I"/>
</dbReference>
<dbReference type="GO" id="GO:0003677">
    <property type="term" value="F:DNA binding"/>
    <property type="evidence" value="ECO:0007669"/>
    <property type="project" value="UniProtKB-KW"/>
</dbReference>
<dbReference type="SUPFAM" id="SSF53822">
    <property type="entry name" value="Periplasmic binding protein-like I"/>
    <property type="match status" value="1"/>
</dbReference>
<feature type="domain" description="HTH lacI-type" evidence="4">
    <location>
        <begin position="12"/>
        <end position="66"/>
    </location>
</feature>
<dbReference type="Proteomes" id="UP000479226">
    <property type="component" value="Unassembled WGS sequence"/>
</dbReference>
<dbReference type="EMBL" id="JAAKZI010000025">
    <property type="protein sequence ID" value="NGN84494.1"/>
    <property type="molecule type" value="Genomic_DNA"/>
</dbReference>
<protein>
    <submittedName>
        <fullName evidence="5">LacI family DNA-binding transcriptional regulator</fullName>
    </submittedName>
</protein>
<sequence length="358" mass="37845">MGESVNPGLRPPVMEDVAARAGVSHQTVSRVINSLPNVSEKTRQRVEAAIVELGYRRNTAARQLVTRRSETLGVVAHSMEQYGPSHILLGIQEAAHAAGYAVNSVGQADTGGAAIIETIEYHLSHQVDGLVVIAPREAIVRAIERLNPGVPIVVIGDIGSSGVHSVGVDQQRGGWLATRHLIDLGHRTIAHIMGPTDWLDAKARRRGWEGALADAGLEPGPLLVGDWSAESGYEAGRKLFAGKGCTAVFAGNDQMSLGLMRAAHELGLRIPEDLSVVGFDDNPDSGYFFPPLTTVRQDFAELGRRCVGMILDGIAGSDPLFSVRIQSQLVQRASTAPLPPAAVTGTSAAIEGAEGSSR</sequence>
<dbReference type="SUPFAM" id="SSF47413">
    <property type="entry name" value="lambda repressor-like DNA-binding domains"/>
    <property type="match status" value="1"/>
</dbReference>
<accession>A0ABX0DC40</accession>
<dbReference type="SMART" id="SM00354">
    <property type="entry name" value="HTH_LACI"/>
    <property type="match status" value="1"/>
</dbReference>
<dbReference type="CDD" id="cd01574">
    <property type="entry name" value="PBP1_LacI"/>
    <property type="match status" value="1"/>
</dbReference>
<keyword evidence="3" id="KW-0804">Transcription</keyword>
<evidence type="ECO:0000313" key="6">
    <source>
        <dbReference type="Proteomes" id="UP000479226"/>
    </source>
</evidence>
<dbReference type="PROSITE" id="PS00356">
    <property type="entry name" value="HTH_LACI_1"/>
    <property type="match status" value="1"/>
</dbReference>
<dbReference type="Pfam" id="PF13377">
    <property type="entry name" value="Peripla_BP_3"/>
    <property type="match status" value="1"/>
</dbReference>
<dbReference type="PANTHER" id="PTHR30146:SF109">
    <property type="entry name" value="HTH-TYPE TRANSCRIPTIONAL REGULATOR GALS"/>
    <property type="match status" value="1"/>
</dbReference>
<comment type="caution">
    <text evidence="5">The sequence shown here is derived from an EMBL/GenBank/DDBJ whole genome shotgun (WGS) entry which is preliminary data.</text>
</comment>
<dbReference type="RefSeq" id="WP_165182724.1">
    <property type="nucleotide sequence ID" value="NZ_JAAKZI010000025.1"/>
</dbReference>
<keyword evidence="1" id="KW-0805">Transcription regulation</keyword>
<dbReference type="InterPro" id="IPR046335">
    <property type="entry name" value="LacI/GalR-like_sensor"/>
</dbReference>
<evidence type="ECO:0000259" key="4">
    <source>
        <dbReference type="PROSITE" id="PS50932"/>
    </source>
</evidence>
<organism evidence="5 6">
    <name type="scientific">Arthrobacter silviterrae</name>
    <dbReference type="NCBI Taxonomy" id="2026658"/>
    <lineage>
        <taxon>Bacteria</taxon>
        <taxon>Bacillati</taxon>
        <taxon>Actinomycetota</taxon>
        <taxon>Actinomycetes</taxon>
        <taxon>Micrococcales</taxon>
        <taxon>Micrococcaceae</taxon>
        <taxon>Arthrobacter</taxon>
    </lineage>
</organism>
<dbReference type="PROSITE" id="PS50932">
    <property type="entry name" value="HTH_LACI_2"/>
    <property type="match status" value="1"/>
</dbReference>
<dbReference type="PANTHER" id="PTHR30146">
    <property type="entry name" value="LACI-RELATED TRANSCRIPTIONAL REPRESSOR"/>
    <property type="match status" value="1"/>
</dbReference>
<keyword evidence="6" id="KW-1185">Reference proteome</keyword>
<dbReference type="Gene3D" id="1.10.260.40">
    <property type="entry name" value="lambda repressor-like DNA-binding domains"/>
    <property type="match status" value="1"/>
</dbReference>